<accession>A0AA35WWE0</accession>
<organism evidence="1 2">
    <name type="scientific">Geodia barretti</name>
    <name type="common">Barrett's horny sponge</name>
    <dbReference type="NCBI Taxonomy" id="519541"/>
    <lineage>
        <taxon>Eukaryota</taxon>
        <taxon>Metazoa</taxon>
        <taxon>Porifera</taxon>
        <taxon>Demospongiae</taxon>
        <taxon>Heteroscleromorpha</taxon>
        <taxon>Tetractinellida</taxon>
        <taxon>Astrophorina</taxon>
        <taxon>Geodiidae</taxon>
        <taxon>Geodia</taxon>
    </lineage>
</organism>
<keyword evidence="2" id="KW-1185">Reference proteome</keyword>
<gene>
    <name evidence="1" type="ORF">GBAR_LOCUS20361</name>
</gene>
<evidence type="ECO:0000313" key="1">
    <source>
        <dbReference type="EMBL" id="CAI8036338.1"/>
    </source>
</evidence>
<reference evidence="1" key="1">
    <citation type="submission" date="2023-03" db="EMBL/GenBank/DDBJ databases">
        <authorList>
            <person name="Steffen K."/>
            <person name="Cardenas P."/>
        </authorList>
    </citation>
    <scope>NUCLEOTIDE SEQUENCE</scope>
</reference>
<proteinExistence type="predicted"/>
<name>A0AA35WWE0_GEOBA</name>
<comment type="caution">
    <text evidence="1">The sequence shown here is derived from an EMBL/GenBank/DDBJ whole genome shotgun (WGS) entry which is preliminary data.</text>
</comment>
<evidence type="ECO:0000313" key="2">
    <source>
        <dbReference type="Proteomes" id="UP001174909"/>
    </source>
</evidence>
<sequence>HATNFFHDLARRGDPHVTLRVCLVRTAATIVLESPRSKLQLGFMELRPQLTMFQGVPDDSPSVQPFASPLPGGSLLTVVADNKNPTLFLQSQGPTIRSTTALLL</sequence>
<feature type="non-terminal residue" evidence="1">
    <location>
        <position position="1"/>
    </location>
</feature>
<feature type="non-terminal residue" evidence="1">
    <location>
        <position position="104"/>
    </location>
</feature>
<protein>
    <submittedName>
        <fullName evidence="1">Uncharacterized protein</fullName>
    </submittedName>
</protein>
<dbReference type="EMBL" id="CASHTH010002861">
    <property type="protein sequence ID" value="CAI8036338.1"/>
    <property type="molecule type" value="Genomic_DNA"/>
</dbReference>
<dbReference type="AlphaFoldDB" id="A0AA35WWE0"/>
<dbReference type="Proteomes" id="UP001174909">
    <property type="component" value="Unassembled WGS sequence"/>
</dbReference>